<dbReference type="InterPro" id="IPR003658">
    <property type="entry name" value="Anti-sigma_ant"/>
</dbReference>
<feature type="domain" description="STAS" evidence="3">
    <location>
        <begin position="6"/>
        <end position="113"/>
    </location>
</feature>
<evidence type="ECO:0000259" key="3">
    <source>
        <dbReference type="PROSITE" id="PS50801"/>
    </source>
</evidence>
<evidence type="ECO:0000313" key="4">
    <source>
        <dbReference type="EMBL" id="SHF12312.1"/>
    </source>
</evidence>
<dbReference type="PANTHER" id="PTHR33495">
    <property type="entry name" value="ANTI-SIGMA FACTOR ANTAGONIST TM_1081-RELATED-RELATED"/>
    <property type="match status" value="1"/>
</dbReference>
<dbReference type="PROSITE" id="PS50801">
    <property type="entry name" value="STAS"/>
    <property type="match status" value="1"/>
</dbReference>
<dbReference type="Gene3D" id="3.30.750.24">
    <property type="entry name" value="STAS domain"/>
    <property type="match status" value="1"/>
</dbReference>
<dbReference type="OrthoDB" id="1666203at2"/>
<dbReference type="RefSeq" id="WP_072935983.1">
    <property type="nucleotide sequence ID" value="NZ_FQUG01000007.1"/>
</dbReference>
<sequence length="113" mass="12566">MAEETITFQTSEKNGWTLWAVRGRLDRMTAQEAGERADQVFPAAQRFAVDMSGLEYLSSAGIRVLLRLTKQAKTEGKEFALVAPSGMVKVVLAESRMDMFATVYATVDELPLY</sequence>
<dbReference type="Pfam" id="PF13466">
    <property type="entry name" value="STAS_2"/>
    <property type="match status" value="1"/>
</dbReference>
<comment type="similarity">
    <text evidence="1 2">Belongs to the anti-sigma-factor antagonist family.</text>
</comment>
<dbReference type="GO" id="GO:0043856">
    <property type="term" value="F:anti-sigma factor antagonist activity"/>
    <property type="evidence" value="ECO:0007669"/>
    <property type="project" value="InterPro"/>
</dbReference>
<dbReference type="AlphaFoldDB" id="A0A1M4Z3I4"/>
<gene>
    <name evidence="4" type="ORF">SAMN02745190_01899</name>
</gene>
<evidence type="ECO:0000313" key="5">
    <source>
        <dbReference type="Proteomes" id="UP000184404"/>
    </source>
</evidence>
<dbReference type="PANTHER" id="PTHR33495:SF14">
    <property type="entry name" value="ANTI-SIGMA FACTOR ANTAGONIST"/>
    <property type="match status" value="1"/>
</dbReference>
<protein>
    <recommendedName>
        <fullName evidence="2">Anti-sigma factor antagonist</fullName>
    </recommendedName>
</protein>
<dbReference type="STRING" id="1123243.SAMN02745190_01899"/>
<dbReference type="EMBL" id="FQUG01000007">
    <property type="protein sequence ID" value="SHF12312.1"/>
    <property type="molecule type" value="Genomic_DNA"/>
</dbReference>
<reference evidence="4 5" key="1">
    <citation type="submission" date="2016-11" db="EMBL/GenBank/DDBJ databases">
        <authorList>
            <person name="Jaros S."/>
            <person name="Januszkiewicz K."/>
            <person name="Wedrychowicz H."/>
        </authorList>
    </citation>
    <scope>NUCLEOTIDE SEQUENCE [LARGE SCALE GENOMIC DNA]</scope>
    <source>
        <strain evidence="4 5">DSM 10502</strain>
    </source>
</reference>
<evidence type="ECO:0000256" key="1">
    <source>
        <dbReference type="ARBA" id="ARBA00009013"/>
    </source>
</evidence>
<dbReference type="SUPFAM" id="SSF52091">
    <property type="entry name" value="SpoIIaa-like"/>
    <property type="match status" value="1"/>
</dbReference>
<dbReference type="InterPro" id="IPR058548">
    <property type="entry name" value="MlaB-like_STAS"/>
</dbReference>
<organism evidence="4 5">
    <name type="scientific">Schwartzia succinivorans DSM 10502</name>
    <dbReference type="NCBI Taxonomy" id="1123243"/>
    <lineage>
        <taxon>Bacteria</taxon>
        <taxon>Bacillati</taxon>
        <taxon>Bacillota</taxon>
        <taxon>Negativicutes</taxon>
        <taxon>Selenomonadales</taxon>
        <taxon>Selenomonadaceae</taxon>
        <taxon>Schwartzia</taxon>
    </lineage>
</organism>
<name>A0A1M4Z3I4_9FIRM</name>
<accession>A0A1M4Z3I4</accession>
<evidence type="ECO:0000256" key="2">
    <source>
        <dbReference type="RuleBase" id="RU003749"/>
    </source>
</evidence>
<keyword evidence="5" id="KW-1185">Reference proteome</keyword>
<dbReference type="NCBIfam" id="TIGR00377">
    <property type="entry name" value="ant_ant_sig"/>
    <property type="match status" value="1"/>
</dbReference>
<dbReference type="CDD" id="cd07043">
    <property type="entry name" value="STAS_anti-anti-sigma_factors"/>
    <property type="match status" value="1"/>
</dbReference>
<proteinExistence type="inferred from homology"/>
<dbReference type="InterPro" id="IPR002645">
    <property type="entry name" value="STAS_dom"/>
</dbReference>
<dbReference type="InterPro" id="IPR036513">
    <property type="entry name" value="STAS_dom_sf"/>
</dbReference>
<dbReference type="Proteomes" id="UP000184404">
    <property type="component" value="Unassembled WGS sequence"/>
</dbReference>